<sequence>MSQGGQAVTNLSSSYSSNNNRRSCSPTLHDLPDEVISKICSYFFAQPLCISYPFPALSCISCSDFTSLISLIHTNRKLRDLIRNNVDLWSQCLFRYPCFFNNNLKMLKHIMIRCDQEFANLEVPSFEQCKANDSFDTYKRDSSKIDDEKAFNYVLGKSMNEEGSDTTCHHHHYSCESQLLDFYADFVNVFCETQNMDIHFEGIIPLPEMLYKHSPPSDFMLKKYCERFSNIQYLTFTDHRDRVDCDYWFNREMGYSKKLWWYHLQGILVSYYEFRALQSASFLKPKHSWISRLKPKKQSALKYLQHSISLGVGKSHVLLKELQDFERDHPNIKITSTIFGSDVQCFSVLSNYLKRVTLTLKEAREEPITLKNIKLSNLSWLDIHYEPKTCPLLQIVFEDVNAPILDRLSSKQCNLTVVMTSADTYFPTLHSLILQQCKFSKPFWIDAHCDSLETLDLTFDSSNNTDLLDYYFNNSFKNLREVTIDYGSRTVELSDVHTLKRVRVRGVDVFEATNCGKADFNFHSMRKRISIHQKHLEDIYINALPECIITISAQECSTLVLQQHSSSGITLSHLQHSMNIEKISKLTMYMTISNELDQEITLSLMPNASVIEKLDWSCYTSGSQDNLSLLLKFIQRFNFLKKLRLSNSHFNMLNNLIERLKTFDLPYLIEEIEYDGSSWFNGSSCYYTLNIPFSKDMQPLQTENSIASILSHPFLVRNDFMRGVNDQTSHISSSSLKNLNIYGSSDDPLFFTSSELPKLQFGDLPSLQTLKISQLKILDDLPTMNVLKELTISKCQQVKIDLSSFPFLHQFSAENCRNLSICCLDVNYGSKLKFMKIKNILELHVQLIAPEMLQQVRELVIVKIQSTTSNSIINVSKMSPPFLAILHLHETNIVRQ</sequence>
<evidence type="ECO:0008006" key="4">
    <source>
        <dbReference type="Google" id="ProtNLM"/>
    </source>
</evidence>
<comment type="caution">
    <text evidence="2">The sequence shown here is derived from an EMBL/GenBank/DDBJ whole genome shotgun (WGS) entry which is preliminary data.</text>
</comment>
<proteinExistence type="predicted"/>
<dbReference type="GeneID" id="68099469"/>
<dbReference type="InterPro" id="IPR032675">
    <property type="entry name" value="LRR_dom_sf"/>
</dbReference>
<dbReference type="AlphaFoldDB" id="A0AA88H4L0"/>
<evidence type="ECO:0000313" key="2">
    <source>
        <dbReference type="EMBL" id="KAG2393484.1"/>
    </source>
</evidence>
<evidence type="ECO:0000256" key="1">
    <source>
        <dbReference type="SAM" id="MobiDB-lite"/>
    </source>
</evidence>
<keyword evidence="3" id="KW-1185">Reference proteome</keyword>
<feature type="region of interest" description="Disordered" evidence="1">
    <location>
        <begin position="1"/>
        <end position="23"/>
    </location>
</feature>
<accession>A0AA88H4L0</accession>
<protein>
    <recommendedName>
        <fullName evidence="4">F-box domain-containing protein</fullName>
    </recommendedName>
</protein>
<dbReference type="Gene3D" id="3.80.10.10">
    <property type="entry name" value="Ribonuclease Inhibitor"/>
    <property type="match status" value="1"/>
</dbReference>
<evidence type="ECO:0000313" key="3">
    <source>
        <dbReference type="Proteomes" id="UP000816034"/>
    </source>
</evidence>
<reference evidence="2 3" key="1">
    <citation type="journal article" date="2018" name="BMC Genomics">
        <title>The genome of Naegleria lovaniensis, the basis for a comparative approach to unravel pathogenicity factors of the human pathogenic amoeba N. fowleri.</title>
        <authorList>
            <person name="Liechti N."/>
            <person name="Schurch N."/>
            <person name="Bruggmann R."/>
            <person name="Wittwer M."/>
        </authorList>
    </citation>
    <scope>NUCLEOTIDE SEQUENCE [LARGE SCALE GENOMIC DNA]</scope>
    <source>
        <strain evidence="2 3">ATCC 30569</strain>
    </source>
</reference>
<dbReference type="RefSeq" id="XP_044555378.1">
    <property type="nucleotide sequence ID" value="XM_044696940.1"/>
</dbReference>
<organism evidence="2 3">
    <name type="scientific">Naegleria lovaniensis</name>
    <name type="common">Amoeba</name>
    <dbReference type="NCBI Taxonomy" id="51637"/>
    <lineage>
        <taxon>Eukaryota</taxon>
        <taxon>Discoba</taxon>
        <taxon>Heterolobosea</taxon>
        <taxon>Tetramitia</taxon>
        <taxon>Eutetramitia</taxon>
        <taxon>Vahlkampfiidae</taxon>
        <taxon>Naegleria</taxon>
    </lineage>
</organism>
<gene>
    <name evidence="2" type="ORF">C9374_007015</name>
</gene>
<dbReference type="EMBL" id="PYSW02000002">
    <property type="protein sequence ID" value="KAG2393484.1"/>
    <property type="molecule type" value="Genomic_DNA"/>
</dbReference>
<name>A0AA88H4L0_NAELO</name>
<feature type="compositionally biased region" description="Low complexity" evidence="1">
    <location>
        <begin position="10"/>
        <end position="23"/>
    </location>
</feature>
<dbReference type="Proteomes" id="UP000816034">
    <property type="component" value="Unassembled WGS sequence"/>
</dbReference>